<gene>
    <name evidence="2" type="ORF">NMK_0201</name>
</gene>
<dbReference type="PANTHER" id="PTHR36919">
    <property type="entry name" value="BLR1215 PROTEIN"/>
    <property type="match status" value="1"/>
</dbReference>
<organism evidence="2 3">
    <name type="scientific">Novimethylophilus kurashikiensis</name>
    <dbReference type="NCBI Taxonomy" id="1825523"/>
    <lineage>
        <taxon>Bacteria</taxon>
        <taxon>Pseudomonadati</taxon>
        <taxon>Pseudomonadota</taxon>
        <taxon>Betaproteobacteria</taxon>
        <taxon>Nitrosomonadales</taxon>
        <taxon>Methylophilaceae</taxon>
        <taxon>Novimethylophilus</taxon>
    </lineage>
</organism>
<dbReference type="Proteomes" id="UP000245081">
    <property type="component" value="Unassembled WGS sequence"/>
</dbReference>
<dbReference type="Pfam" id="PF09917">
    <property type="entry name" value="DUF2147"/>
    <property type="match status" value="1"/>
</dbReference>
<reference evidence="2 3" key="1">
    <citation type="journal article" date="2018" name="Environ. Microbiol.">
        <title>Isolation and genomic characterization of Novimethylophilus kurashikiensis gen. nov. sp. nov., a new lanthanide-dependent methylotrophic species of Methylophilaceae.</title>
        <authorList>
            <person name="Lv H."/>
            <person name="Sahin N."/>
            <person name="Tani A."/>
        </authorList>
    </citation>
    <scope>NUCLEOTIDE SEQUENCE [LARGE SCALE GENOMIC DNA]</scope>
    <source>
        <strain evidence="2 3">La2-4</strain>
    </source>
</reference>
<feature type="domain" description="DUF2147" evidence="1">
    <location>
        <begin position="9"/>
        <end position="129"/>
    </location>
</feature>
<protein>
    <recommendedName>
        <fullName evidence="1">DUF2147 domain-containing protein</fullName>
    </recommendedName>
</protein>
<proteinExistence type="predicted"/>
<dbReference type="InterPro" id="IPR019223">
    <property type="entry name" value="DUF2147"/>
</dbReference>
<dbReference type="EMBL" id="BDOQ01000001">
    <property type="protein sequence ID" value="GBG12670.1"/>
    <property type="molecule type" value="Genomic_DNA"/>
</dbReference>
<sequence>MGAQADITGLWQEYDDDTGKVDALIRISRKADNTYEGAIEKVVEQPGIPSETECSHCTGELHNHPMLGLRILWGMKRHDKLHYEDGEILDPDDGKIYHCSIRLSEDGKTLQVTGFINFSWIGQSEIWRRSE</sequence>
<dbReference type="AlphaFoldDB" id="A0A2R5F1Y3"/>
<name>A0A2R5F1Y3_9PROT</name>
<evidence type="ECO:0000313" key="2">
    <source>
        <dbReference type="EMBL" id="GBG12670.1"/>
    </source>
</evidence>
<accession>A0A2R5F1Y3</accession>
<keyword evidence="3" id="KW-1185">Reference proteome</keyword>
<evidence type="ECO:0000259" key="1">
    <source>
        <dbReference type="Pfam" id="PF09917"/>
    </source>
</evidence>
<dbReference type="PANTHER" id="PTHR36919:SF3">
    <property type="entry name" value="BLL5882 PROTEIN"/>
    <property type="match status" value="1"/>
</dbReference>
<comment type="caution">
    <text evidence="2">The sequence shown here is derived from an EMBL/GenBank/DDBJ whole genome shotgun (WGS) entry which is preliminary data.</text>
</comment>
<dbReference type="Gene3D" id="2.40.128.520">
    <property type="match status" value="1"/>
</dbReference>
<evidence type="ECO:0000313" key="3">
    <source>
        <dbReference type="Proteomes" id="UP000245081"/>
    </source>
</evidence>